<comment type="caution">
    <text evidence="1">The sequence shown here is derived from an EMBL/GenBank/DDBJ whole genome shotgun (WGS) entry which is preliminary data.</text>
</comment>
<dbReference type="RefSeq" id="WP_290198186.1">
    <property type="nucleotide sequence ID" value="NZ_CP047654.1"/>
</dbReference>
<evidence type="ECO:0008006" key="3">
    <source>
        <dbReference type="Google" id="ProtNLM"/>
    </source>
</evidence>
<proteinExistence type="predicted"/>
<dbReference type="EMBL" id="JAVDXZ010000001">
    <property type="protein sequence ID" value="MDR7329224.1"/>
    <property type="molecule type" value="Genomic_DNA"/>
</dbReference>
<gene>
    <name evidence="1" type="ORF">J2S39_000900</name>
</gene>
<accession>A0ABU1ZWB6</accession>
<sequence length="355" mass="38783">MRPFDTLRTLLQHGMTLLEDAVGLSKHDLAALGFSPAEALRLGTLAELFFGPTASTRTQAEAREAARANRHSLDTLALIHRASRRVTDPRRRWGLVLDLCRAPGSYAKVDALAARLVDKLNADDPAPCPRTRLSVTADHAAREQTLHLTGPAHQITGVVSNLRGTAEQKAEQFFTKMRTGFAEPTVVTYATVPIDDLTTILNGDGPEIELVLTNGAVVTGAEYLNLKHADFLGLTLAVPEEGLVNTYRTERLANDKQRLMAKLENPVCPWPGCNKPADECEIHHLLEWLHGGDTNAVGLSTACGYHNGVNGHRGRGRLFRRGGEIWWDPPGTGPPRRNEHPAARLGAIRALKRRG</sequence>
<evidence type="ECO:0000313" key="1">
    <source>
        <dbReference type="EMBL" id="MDR7329224.1"/>
    </source>
</evidence>
<dbReference type="CDD" id="cd00085">
    <property type="entry name" value="HNHc"/>
    <property type="match status" value="1"/>
</dbReference>
<reference evidence="1" key="1">
    <citation type="submission" date="2023-07" db="EMBL/GenBank/DDBJ databases">
        <title>Sequencing the genomes of 1000 actinobacteria strains.</title>
        <authorList>
            <person name="Klenk H.-P."/>
        </authorList>
    </citation>
    <scope>NUCLEOTIDE SEQUENCE</scope>
    <source>
        <strain evidence="1">DSM 107476</strain>
    </source>
</reference>
<dbReference type="InterPro" id="IPR003615">
    <property type="entry name" value="HNH_nuc"/>
</dbReference>
<dbReference type="Proteomes" id="UP001180840">
    <property type="component" value="Unassembled WGS sequence"/>
</dbReference>
<evidence type="ECO:0000313" key="2">
    <source>
        <dbReference type="Proteomes" id="UP001180840"/>
    </source>
</evidence>
<protein>
    <recommendedName>
        <fullName evidence="3">HNH nuclease domain-containing protein</fullName>
    </recommendedName>
</protein>
<keyword evidence="2" id="KW-1185">Reference proteome</keyword>
<name>A0ABU1ZWB6_9CORY</name>
<organism evidence="1 2">
    <name type="scientific">Corynebacterium guangdongense</name>
    <dbReference type="NCBI Taxonomy" id="1783348"/>
    <lineage>
        <taxon>Bacteria</taxon>
        <taxon>Bacillati</taxon>
        <taxon>Actinomycetota</taxon>
        <taxon>Actinomycetes</taxon>
        <taxon>Mycobacteriales</taxon>
        <taxon>Corynebacteriaceae</taxon>
        <taxon>Corynebacterium</taxon>
    </lineage>
</organism>